<sequence>MTTRELAPLVRLAGLACDAAEARLAALRRDETELRRQIAALDAARRARLTEARATDVTLRSGVDLRWEGWIDRRTSALGAELARLLARIEMARDELTTAFGRRSATDTLAAQARAQAVARRLKAEERGW</sequence>
<keyword evidence="1" id="KW-0175">Coiled coil</keyword>
<proteinExistence type="predicted"/>
<dbReference type="Proteomes" id="UP000305709">
    <property type="component" value="Unassembled WGS sequence"/>
</dbReference>
<feature type="coiled-coil region" evidence="1">
    <location>
        <begin position="17"/>
        <end position="44"/>
    </location>
</feature>
<keyword evidence="3" id="KW-1185">Reference proteome</keyword>
<evidence type="ECO:0000313" key="2">
    <source>
        <dbReference type="EMBL" id="TNC71317.1"/>
    </source>
</evidence>
<evidence type="ECO:0000313" key="3">
    <source>
        <dbReference type="Proteomes" id="UP000305709"/>
    </source>
</evidence>
<dbReference type="RefSeq" id="WP_139081931.1">
    <property type="nucleotide sequence ID" value="NZ_VDFV01000015.1"/>
</dbReference>
<name>A0A5C4NFC1_9RHOB</name>
<reference evidence="2 3" key="1">
    <citation type="submission" date="2019-06" db="EMBL/GenBank/DDBJ databases">
        <authorList>
            <person name="Jiang L."/>
        </authorList>
    </citation>
    <scope>NUCLEOTIDE SEQUENCE [LARGE SCALE GENOMIC DNA]</scope>
    <source>
        <strain evidence="2 3">YIM 48858</strain>
    </source>
</reference>
<dbReference type="EMBL" id="VDFV01000015">
    <property type="protein sequence ID" value="TNC71317.1"/>
    <property type="molecule type" value="Genomic_DNA"/>
</dbReference>
<evidence type="ECO:0000256" key="1">
    <source>
        <dbReference type="SAM" id="Coils"/>
    </source>
</evidence>
<accession>A0A5C4NFC1</accession>
<comment type="caution">
    <text evidence="2">The sequence shown here is derived from an EMBL/GenBank/DDBJ whole genome shotgun (WGS) entry which is preliminary data.</text>
</comment>
<organism evidence="2 3">
    <name type="scientific">Rubellimicrobium roseum</name>
    <dbReference type="NCBI Taxonomy" id="687525"/>
    <lineage>
        <taxon>Bacteria</taxon>
        <taxon>Pseudomonadati</taxon>
        <taxon>Pseudomonadota</taxon>
        <taxon>Alphaproteobacteria</taxon>
        <taxon>Rhodobacterales</taxon>
        <taxon>Roseobacteraceae</taxon>
        <taxon>Rubellimicrobium</taxon>
    </lineage>
</organism>
<gene>
    <name evidence="2" type="ORF">FHG71_12030</name>
</gene>
<protein>
    <submittedName>
        <fullName evidence="2">Uncharacterized protein</fullName>
    </submittedName>
</protein>
<dbReference type="AlphaFoldDB" id="A0A5C4NFC1"/>